<dbReference type="Pfam" id="PF02768">
    <property type="entry name" value="DNA_pol3_beta_3"/>
    <property type="match status" value="1"/>
</dbReference>
<evidence type="ECO:0000256" key="5">
    <source>
        <dbReference type="ARBA" id="ARBA00022679"/>
    </source>
</evidence>
<name>A0A1B8PY85_MORLA</name>
<dbReference type="EMBL" id="LZMS01000081">
    <property type="protein sequence ID" value="OBX60987.1"/>
    <property type="molecule type" value="Genomic_DNA"/>
</dbReference>
<dbReference type="InterPro" id="IPR046938">
    <property type="entry name" value="DNA_clamp_sf"/>
</dbReference>
<dbReference type="Pfam" id="PF02767">
    <property type="entry name" value="DNA_pol3_beta_2"/>
    <property type="match status" value="1"/>
</dbReference>
<dbReference type="InterPro" id="IPR001001">
    <property type="entry name" value="DNA_polIII_beta"/>
</dbReference>
<evidence type="ECO:0000259" key="11">
    <source>
        <dbReference type="Pfam" id="PF00712"/>
    </source>
</evidence>
<protein>
    <recommendedName>
        <fullName evidence="3 10">Beta sliding clamp</fullName>
    </recommendedName>
</protein>
<proteinExistence type="inferred from homology"/>
<keyword evidence="8 10" id="KW-0239">DNA-directed DNA polymerase</keyword>
<evidence type="ECO:0000259" key="13">
    <source>
        <dbReference type="Pfam" id="PF02768"/>
    </source>
</evidence>
<evidence type="ECO:0000256" key="9">
    <source>
        <dbReference type="ARBA" id="ARBA00023125"/>
    </source>
</evidence>
<dbReference type="PANTHER" id="PTHR30478:SF0">
    <property type="entry name" value="BETA SLIDING CLAMP"/>
    <property type="match status" value="1"/>
</dbReference>
<keyword evidence="4 10" id="KW-0963">Cytoplasm</keyword>
<feature type="domain" description="DNA polymerase III beta sliding clamp N-terminal" evidence="11">
    <location>
        <begin position="1"/>
        <end position="120"/>
    </location>
</feature>
<keyword evidence="9" id="KW-0238">DNA-binding</keyword>
<dbReference type="GO" id="GO:0003677">
    <property type="term" value="F:DNA binding"/>
    <property type="evidence" value="ECO:0007669"/>
    <property type="project" value="UniProtKB-UniRule"/>
</dbReference>
<dbReference type="GO" id="GO:0006271">
    <property type="term" value="P:DNA strand elongation involved in DNA replication"/>
    <property type="evidence" value="ECO:0007669"/>
    <property type="project" value="TreeGrafter"/>
</dbReference>
<evidence type="ECO:0000256" key="3">
    <source>
        <dbReference type="ARBA" id="ARBA00021035"/>
    </source>
</evidence>
<feature type="domain" description="DNA polymerase III beta sliding clamp C-terminal" evidence="13">
    <location>
        <begin position="258"/>
        <end position="379"/>
    </location>
</feature>
<dbReference type="OrthoDB" id="8421503at2"/>
<dbReference type="PANTHER" id="PTHR30478">
    <property type="entry name" value="DNA POLYMERASE III SUBUNIT BETA"/>
    <property type="match status" value="1"/>
</dbReference>
<evidence type="ECO:0000256" key="10">
    <source>
        <dbReference type="PIRNR" id="PIRNR000804"/>
    </source>
</evidence>
<comment type="subunit">
    <text evidence="10">Forms a ring-shaped head-to-tail homodimer around DNA.</text>
</comment>
<feature type="domain" description="DNA polymerase III beta sliding clamp central" evidence="12">
    <location>
        <begin position="132"/>
        <end position="256"/>
    </location>
</feature>
<sequence>MKLVIDKALLIKAMTLIIEAVDNHHQMAILGNLKLVLEPQSLTMTASDLEVELTNVISLPEGACVTAGAVTIPADKFFGICKALPDNMVSIEVAGSRCHITSGKGKYMLSTLPAQDYPSIGEPRSEKLVKIGRDTLFNLIKHTRFAMATQDVRHYLTGLLFEIEGDKLTAVATDGHRLAVAYQTLADSHDETKVIIPGKAVSGLEKLLTDLLKTAEENGDMVTLGLDSDFLTVSLNFGGQMMISLTARLIEGKFPDYRRVMPTNNDKIAIFNKDSMVEVLRRVAVVNTKDSPGVLLHFAKSETVDVISTNREQDEAREEVAVNYTGEPIEISFNESYLRAVLNVLEGDIRLEMVHPTSPTRIYQVGDDHNYQYVVMPMRV</sequence>
<evidence type="ECO:0000256" key="7">
    <source>
        <dbReference type="ARBA" id="ARBA00022705"/>
    </source>
</evidence>
<evidence type="ECO:0000256" key="1">
    <source>
        <dbReference type="ARBA" id="ARBA00004496"/>
    </source>
</evidence>
<keyword evidence="7 10" id="KW-0235">DNA replication</keyword>
<evidence type="ECO:0000256" key="6">
    <source>
        <dbReference type="ARBA" id="ARBA00022695"/>
    </source>
</evidence>
<evidence type="ECO:0000313" key="15">
    <source>
        <dbReference type="Proteomes" id="UP000092607"/>
    </source>
</evidence>
<dbReference type="SMART" id="SM00480">
    <property type="entry name" value="POL3Bc"/>
    <property type="match status" value="1"/>
</dbReference>
<dbReference type="GO" id="GO:0009360">
    <property type="term" value="C:DNA polymerase III complex"/>
    <property type="evidence" value="ECO:0007669"/>
    <property type="project" value="InterPro"/>
</dbReference>
<dbReference type="CDD" id="cd00140">
    <property type="entry name" value="beta_clamp"/>
    <property type="match status" value="1"/>
</dbReference>
<keyword evidence="6 10" id="KW-0548">Nucleotidyltransferase</keyword>
<dbReference type="Pfam" id="PF00712">
    <property type="entry name" value="DNA_pol3_beta"/>
    <property type="match status" value="1"/>
</dbReference>
<dbReference type="GO" id="GO:0008408">
    <property type="term" value="F:3'-5' exonuclease activity"/>
    <property type="evidence" value="ECO:0007669"/>
    <property type="project" value="InterPro"/>
</dbReference>
<comment type="function">
    <text evidence="10">Confers DNA tethering and processivity to DNA polymerases and other proteins. Acts as a clamp, forming a ring around DNA (a reaction catalyzed by the clamp-loading complex) which diffuses in an ATP-independent manner freely and bidirectionally along dsDNA. Initially characterized for its ability to contact the catalytic subunit of DNA polymerase III (Pol III), a complex, multichain enzyme responsible for most of the replicative synthesis in bacteria; Pol III exhibits 3'-5' exonuclease proofreading activity. The beta chain is required for initiation of replication as well as for processivity of DNA replication.</text>
</comment>
<evidence type="ECO:0000256" key="2">
    <source>
        <dbReference type="ARBA" id="ARBA00010752"/>
    </source>
</evidence>
<dbReference type="GO" id="GO:0003887">
    <property type="term" value="F:DNA-directed DNA polymerase activity"/>
    <property type="evidence" value="ECO:0007669"/>
    <property type="project" value="UniProtKB-UniRule"/>
</dbReference>
<comment type="similarity">
    <text evidence="2 10">Belongs to the beta sliding clamp family.</text>
</comment>
<reference evidence="14 15" key="1">
    <citation type="submission" date="2016-06" db="EMBL/GenBank/DDBJ databases">
        <title>Draft genome of Moraxella lacunata CCUG 57757A.</title>
        <authorList>
            <person name="Salva-Serra F."/>
            <person name="Engstrom-Jakobsson H."/>
            <person name="Thorell K."/>
            <person name="Gonzales-Siles L."/>
            <person name="Karlsson R."/>
            <person name="Boulund F."/>
            <person name="Engstrand L."/>
            <person name="Kristiansson E."/>
            <person name="Moore E."/>
        </authorList>
    </citation>
    <scope>NUCLEOTIDE SEQUENCE [LARGE SCALE GENOMIC DNA]</scope>
    <source>
        <strain evidence="14 15">CCUG 57757A</strain>
    </source>
</reference>
<dbReference type="AlphaFoldDB" id="A0A1B8PY85"/>
<dbReference type="Gene3D" id="3.10.150.10">
    <property type="entry name" value="DNA Polymerase III, subunit A, domain 2"/>
    <property type="match status" value="1"/>
</dbReference>
<gene>
    <name evidence="14" type="ORF">A9309_09200</name>
</gene>
<dbReference type="RefSeq" id="WP_065256106.1">
    <property type="nucleotide sequence ID" value="NZ_JARDJM010000028.1"/>
</dbReference>
<dbReference type="InterPro" id="IPR022635">
    <property type="entry name" value="DNA_polIII_beta_C"/>
</dbReference>
<organism evidence="14 15">
    <name type="scientific">Moraxella lacunata</name>
    <dbReference type="NCBI Taxonomy" id="477"/>
    <lineage>
        <taxon>Bacteria</taxon>
        <taxon>Pseudomonadati</taxon>
        <taxon>Pseudomonadota</taxon>
        <taxon>Gammaproteobacteria</taxon>
        <taxon>Moraxellales</taxon>
        <taxon>Moraxellaceae</taxon>
        <taxon>Moraxella</taxon>
    </lineage>
</organism>
<dbReference type="InterPro" id="IPR022634">
    <property type="entry name" value="DNA_polIII_beta_N"/>
</dbReference>
<accession>A0A1B8PY85</accession>
<dbReference type="SUPFAM" id="SSF55979">
    <property type="entry name" value="DNA clamp"/>
    <property type="match status" value="3"/>
</dbReference>
<evidence type="ECO:0000256" key="4">
    <source>
        <dbReference type="ARBA" id="ARBA00022490"/>
    </source>
</evidence>
<evidence type="ECO:0000259" key="12">
    <source>
        <dbReference type="Pfam" id="PF02767"/>
    </source>
</evidence>
<comment type="subcellular location">
    <subcellularLocation>
        <location evidence="1 10">Cytoplasm</location>
    </subcellularLocation>
</comment>
<dbReference type="NCBIfam" id="TIGR00663">
    <property type="entry name" value="dnan"/>
    <property type="match status" value="1"/>
</dbReference>
<dbReference type="InterPro" id="IPR022637">
    <property type="entry name" value="DNA_polIII_beta_cen"/>
</dbReference>
<dbReference type="PIRSF" id="PIRSF000804">
    <property type="entry name" value="DNA_pol_III_b"/>
    <property type="match status" value="1"/>
</dbReference>
<comment type="caution">
    <text evidence="14">The sequence shown here is derived from an EMBL/GenBank/DDBJ whole genome shotgun (WGS) entry which is preliminary data.</text>
</comment>
<dbReference type="GO" id="GO:0005737">
    <property type="term" value="C:cytoplasm"/>
    <property type="evidence" value="ECO:0007669"/>
    <property type="project" value="UniProtKB-SubCell"/>
</dbReference>
<evidence type="ECO:0000256" key="8">
    <source>
        <dbReference type="ARBA" id="ARBA00022932"/>
    </source>
</evidence>
<keyword evidence="5 10" id="KW-0808">Transferase</keyword>
<dbReference type="Proteomes" id="UP000092607">
    <property type="component" value="Unassembled WGS sequence"/>
</dbReference>
<dbReference type="Gene3D" id="3.70.10.10">
    <property type="match status" value="1"/>
</dbReference>
<evidence type="ECO:0000313" key="14">
    <source>
        <dbReference type="EMBL" id="OBX60987.1"/>
    </source>
</evidence>